<dbReference type="PANTHER" id="PTHR35866:SF1">
    <property type="entry name" value="YKGJ FAMILY CYSTEINE CLUSTER PROTEIN"/>
    <property type="match status" value="1"/>
</dbReference>
<reference evidence="1 2" key="1">
    <citation type="submission" date="2015-09" db="EMBL/GenBank/DDBJ databases">
        <authorList>
            <consortium name="Pathogen Informatics"/>
        </authorList>
    </citation>
    <scope>NUCLEOTIDE SEQUENCE [LARGE SCALE GENOMIC DNA]</scope>
    <source>
        <strain evidence="1 2">2789STDY5834863</strain>
    </source>
</reference>
<name>A0A174A6T9_9FIRM</name>
<dbReference type="GO" id="GO:0032259">
    <property type="term" value="P:methylation"/>
    <property type="evidence" value="ECO:0007669"/>
    <property type="project" value="UniProtKB-KW"/>
</dbReference>
<keyword evidence="1" id="KW-0969">Cilium</keyword>
<dbReference type="AlphaFoldDB" id="A0A174A6T9"/>
<accession>A0A174A6T9</accession>
<dbReference type="PANTHER" id="PTHR35866">
    <property type="entry name" value="PUTATIVE-RELATED"/>
    <property type="match status" value="1"/>
</dbReference>
<dbReference type="InterPro" id="IPR005358">
    <property type="entry name" value="Puta_zinc/iron-chelating_dom"/>
</dbReference>
<gene>
    <name evidence="1" type="ORF">ERS852478_01207</name>
</gene>
<dbReference type="RefSeq" id="WP_055199961.1">
    <property type="nucleotide sequence ID" value="NZ_BTHH01000005.1"/>
</dbReference>
<dbReference type="Proteomes" id="UP000095431">
    <property type="component" value="Unassembled WGS sequence"/>
</dbReference>
<dbReference type="GO" id="GO:0008168">
    <property type="term" value="F:methyltransferase activity"/>
    <property type="evidence" value="ECO:0007669"/>
    <property type="project" value="UniProtKB-KW"/>
</dbReference>
<organism evidence="1 2">
    <name type="scientific">Blautia wexlerae</name>
    <dbReference type="NCBI Taxonomy" id="418240"/>
    <lineage>
        <taxon>Bacteria</taxon>
        <taxon>Bacillati</taxon>
        <taxon>Bacillota</taxon>
        <taxon>Clostridia</taxon>
        <taxon>Lachnospirales</taxon>
        <taxon>Lachnospiraceae</taxon>
        <taxon>Blautia</taxon>
    </lineage>
</organism>
<dbReference type="Pfam" id="PF03692">
    <property type="entry name" value="CxxCxxCC"/>
    <property type="match status" value="1"/>
</dbReference>
<sequence length="222" mass="26116">MRREQTLEEISDGKLYDSNDMVKADCHDCEGCCDCCQGMGDSVLLDPYDVYRLSAGLQKSAEQLLQEYLELGVTDGNILPHLRMTGVKEQCIFLNSEGRCHIHSIRPGFCRLFPLGRFYENGNFKYILQIHECPKTNRSKIKVKKWIDTPNLKNYEKFVNDWHYFLLDVQEVLYNAEDPDLIRNLNLFVVNRFYLKPYDQNQDFYIQFYERLKEGKELLALA</sequence>
<evidence type="ECO:0000313" key="2">
    <source>
        <dbReference type="Proteomes" id="UP000095431"/>
    </source>
</evidence>
<keyword evidence="1" id="KW-0808">Transferase</keyword>
<proteinExistence type="predicted"/>
<dbReference type="eggNOG" id="COG0727">
    <property type="taxonomic scope" value="Bacteria"/>
</dbReference>
<keyword evidence="1" id="KW-0282">Flagellum</keyword>
<protein>
    <submittedName>
        <fullName evidence="1">Flagellin N-methylase</fullName>
    </submittedName>
</protein>
<keyword evidence="1" id="KW-0966">Cell projection</keyword>
<keyword evidence="1" id="KW-0489">Methyltransferase</keyword>
<dbReference type="EMBL" id="CYZN01000006">
    <property type="protein sequence ID" value="CUN84027.1"/>
    <property type="molecule type" value="Genomic_DNA"/>
</dbReference>
<evidence type="ECO:0000313" key="1">
    <source>
        <dbReference type="EMBL" id="CUN84027.1"/>
    </source>
</evidence>